<gene>
    <name evidence="2" type="ORF">CA264_03375</name>
</gene>
<sequence length="189" mass="21470">MQNLKLFMLMLGCRPAGRNTEQHDMFFSVGYTVKDLVPEIKAFWPEAKGNIHVDAWREVNLVNGYRVRVVPREAAAGVPEEGADKLFFLNLGGYKPGEFDEFHYKMLAVAKDQGDAAKQARQTAFYKHTGFKGAASHIDDKFGVDVDELFKVQDILPQEVKEKYSLQLTKSSETEEDALHLGYFQLHKL</sequence>
<accession>A0A1X9YNU4</accession>
<dbReference type="InterPro" id="IPR011440">
    <property type="entry name" value="DUF1543"/>
</dbReference>
<reference evidence="3" key="1">
    <citation type="submission" date="2017-05" db="EMBL/GenBank/DDBJ databases">
        <authorList>
            <person name="Ray J."/>
            <person name="Price M."/>
            <person name="Deutschbauer A."/>
        </authorList>
    </citation>
    <scope>NUCLEOTIDE SEQUENCE [LARGE SCALE GENOMIC DNA]</scope>
    <source>
        <strain evidence="3">DSM 19842</strain>
    </source>
</reference>
<dbReference type="OrthoDB" id="850243at2"/>
<keyword evidence="3" id="KW-1185">Reference proteome</keyword>
<dbReference type="EMBL" id="CP021235">
    <property type="protein sequence ID" value="ARS34560.1"/>
    <property type="molecule type" value="Genomic_DNA"/>
</dbReference>
<dbReference type="Pfam" id="PF07566">
    <property type="entry name" value="DUF1543"/>
    <property type="match status" value="1"/>
</dbReference>
<evidence type="ECO:0000313" key="3">
    <source>
        <dbReference type="Proteomes" id="UP000266292"/>
    </source>
</evidence>
<protein>
    <recommendedName>
        <fullName evidence="1">DUF1543 domain-containing protein</fullName>
    </recommendedName>
</protein>
<organism evidence="2 3">
    <name type="scientific">Pontibacter actiniarum</name>
    <dbReference type="NCBI Taxonomy" id="323450"/>
    <lineage>
        <taxon>Bacteria</taxon>
        <taxon>Pseudomonadati</taxon>
        <taxon>Bacteroidota</taxon>
        <taxon>Cytophagia</taxon>
        <taxon>Cytophagales</taxon>
        <taxon>Hymenobacteraceae</taxon>
        <taxon>Pontibacter</taxon>
    </lineage>
</organism>
<dbReference type="STRING" id="709015.GCA_000472485_00668"/>
<dbReference type="RefSeq" id="WP_025604597.1">
    <property type="nucleotide sequence ID" value="NZ_CP021235.1"/>
</dbReference>
<evidence type="ECO:0000259" key="1">
    <source>
        <dbReference type="Pfam" id="PF07566"/>
    </source>
</evidence>
<dbReference type="Gene3D" id="3.10.20.10">
    <property type="match status" value="2"/>
</dbReference>
<proteinExistence type="predicted"/>
<feature type="domain" description="DUF1543" evidence="1">
    <location>
        <begin position="18"/>
        <end position="69"/>
    </location>
</feature>
<dbReference type="AlphaFoldDB" id="A0A1X9YNU4"/>
<dbReference type="KEGG" id="pact:CA264_03375"/>
<name>A0A1X9YNU4_9BACT</name>
<dbReference type="Proteomes" id="UP000266292">
    <property type="component" value="Chromosome"/>
</dbReference>
<evidence type="ECO:0000313" key="2">
    <source>
        <dbReference type="EMBL" id="ARS34560.1"/>
    </source>
</evidence>